<dbReference type="InterPro" id="IPR050121">
    <property type="entry name" value="Cytochrome_P450_monoxygenase"/>
</dbReference>
<dbReference type="GO" id="GO:0004497">
    <property type="term" value="F:monooxygenase activity"/>
    <property type="evidence" value="ECO:0007669"/>
    <property type="project" value="UniProtKB-KW"/>
</dbReference>
<dbReference type="GO" id="GO:0016874">
    <property type="term" value="F:ligase activity"/>
    <property type="evidence" value="ECO:0007669"/>
    <property type="project" value="UniProtKB-KW"/>
</dbReference>
<evidence type="ECO:0000256" key="10">
    <source>
        <dbReference type="ARBA" id="ARBA00023033"/>
    </source>
</evidence>
<accession>A0A254TUA7</accession>
<dbReference type="InterPro" id="IPR002401">
    <property type="entry name" value="Cyt_P450_E_grp-I"/>
</dbReference>
<dbReference type="AlphaFoldDB" id="A0A254TUA7"/>
<keyword evidence="7 13" id="KW-1133">Transmembrane helix</keyword>
<dbReference type="EMBL" id="NKJJ02000006">
    <property type="protein sequence ID" value="TPR03672.1"/>
    <property type="molecule type" value="Genomic_DNA"/>
</dbReference>
<dbReference type="InterPro" id="IPR036396">
    <property type="entry name" value="Cyt_P450_sf"/>
</dbReference>
<evidence type="ECO:0000256" key="5">
    <source>
        <dbReference type="ARBA" id="ARBA00022692"/>
    </source>
</evidence>
<keyword evidence="6 12" id="KW-0479">Metal-binding</keyword>
<proteinExistence type="inferred from homology"/>
<evidence type="ECO:0000256" key="9">
    <source>
        <dbReference type="ARBA" id="ARBA00023004"/>
    </source>
</evidence>
<feature type="transmembrane region" description="Helical" evidence="13">
    <location>
        <begin position="53"/>
        <end position="74"/>
    </location>
</feature>
<evidence type="ECO:0000256" key="4">
    <source>
        <dbReference type="ARBA" id="ARBA00022617"/>
    </source>
</evidence>
<dbReference type="GO" id="GO:0016020">
    <property type="term" value="C:membrane"/>
    <property type="evidence" value="ECO:0007669"/>
    <property type="project" value="UniProtKB-SubCell"/>
</dbReference>
<dbReference type="GO" id="GO:0005506">
    <property type="term" value="F:iron ion binding"/>
    <property type="evidence" value="ECO:0007669"/>
    <property type="project" value="InterPro"/>
</dbReference>
<comment type="similarity">
    <text evidence="3">Belongs to the cytochrome P450 family.</text>
</comment>
<evidence type="ECO:0000256" key="11">
    <source>
        <dbReference type="ARBA" id="ARBA00023136"/>
    </source>
</evidence>
<evidence type="ECO:0000313" key="14">
    <source>
        <dbReference type="EMBL" id="TPR03672.1"/>
    </source>
</evidence>
<evidence type="ECO:0000313" key="15">
    <source>
        <dbReference type="Proteomes" id="UP000197666"/>
    </source>
</evidence>
<evidence type="ECO:0000256" key="3">
    <source>
        <dbReference type="ARBA" id="ARBA00010617"/>
    </source>
</evidence>
<dbReference type="VEuPathDB" id="FungiDB:M747DRAFT_340810"/>
<dbReference type="InterPro" id="IPR001128">
    <property type="entry name" value="Cyt_P450"/>
</dbReference>
<keyword evidence="4 12" id="KW-0349">Heme</keyword>
<evidence type="ECO:0000256" key="1">
    <source>
        <dbReference type="ARBA" id="ARBA00001971"/>
    </source>
</evidence>
<keyword evidence="14" id="KW-0436">Ligase</keyword>
<organism evidence="14 15">
    <name type="scientific">Aspergillus niger</name>
    <dbReference type="NCBI Taxonomy" id="5061"/>
    <lineage>
        <taxon>Eukaryota</taxon>
        <taxon>Fungi</taxon>
        <taxon>Dikarya</taxon>
        <taxon>Ascomycota</taxon>
        <taxon>Pezizomycotina</taxon>
        <taxon>Eurotiomycetes</taxon>
        <taxon>Eurotiomycetidae</taxon>
        <taxon>Eurotiales</taxon>
        <taxon>Aspergillaceae</taxon>
        <taxon>Aspergillus</taxon>
        <taxon>Aspergillus subgen. Circumdati</taxon>
    </lineage>
</organism>
<sequence>MNSIQAPYVGGLMGVALHHGLFIHGEWHVQAPQILLIHLVSFLYLIVNVPTSWQIISGYLVGLFSSILSYRLFFHRLNGFPGPRWASVSKIWHLWKTRRSQNHFFMAKLHAQYGDFVRTGPSEITVFHPDVFMAVDGPRSKCMKGEWYDLLHPDRSLVNARTSDIHRPRRRVWMQGFTSKALVGKEEQTLGLIEQMDQCIQDDMAAGRSSNVTDMIYWLSFDRMAQFVLGKKFNMLTNPDWRFAIRTVQKALSILGPLSPAPWLVQIVLRLLPRVWILKDWFRTMAMTKGELRNVKVPTDMSKATSLGAFLMESSQKDSTQDQWLGGDSLLAFVAGSDPTAGILHGLFYELARHPEQADLIYRELQQLQPEELSDVNAVRRCKHLEAAIFESLRLYPSLPTGGNRKTPANEGITVAGVYIPPDTTVVAPRFCISRREDCYVKPNEFIPERWTTRPELVLNRSAFVPFGTAFRSCLGRGLAMNDMMLIGAHMIQHYRMSFPAGDTGDRVFNDWKDQFTSCLGRLELRFERRTA</sequence>
<evidence type="ECO:0000256" key="7">
    <source>
        <dbReference type="ARBA" id="ARBA00022989"/>
    </source>
</evidence>
<dbReference type="Gene3D" id="1.10.630.10">
    <property type="entry name" value="Cytochrome P450"/>
    <property type="match status" value="1"/>
</dbReference>
<keyword evidence="9 12" id="KW-0408">Iron</keyword>
<dbReference type="Pfam" id="PF00067">
    <property type="entry name" value="p450"/>
    <property type="match status" value="1"/>
</dbReference>
<feature type="transmembrane region" description="Helical" evidence="13">
    <location>
        <begin position="31"/>
        <end position="47"/>
    </location>
</feature>
<name>A0A254TUA7_ASPNG</name>
<evidence type="ECO:0000256" key="2">
    <source>
        <dbReference type="ARBA" id="ARBA00004370"/>
    </source>
</evidence>
<keyword evidence="11 13" id="KW-0472">Membrane</keyword>
<dbReference type="VEuPathDB" id="FungiDB:ASPNIDRAFT2_1177507"/>
<dbReference type="PRINTS" id="PR00385">
    <property type="entry name" value="P450"/>
</dbReference>
<gene>
    <name evidence="14" type="ORF">CAN33_001305</name>
</gene>
<evidence type="ECO:0000256" key="6">
    <source>
        <dbReference type="ARBA" id="ARBA00022723"/>
    </source>
</evidence>
<feature type="binding site" description="axial binding residue" evidence="12">
    <location>
        <position position="474"/>
    </location>
    <ligand>
        <name>heme</name>
        <dbReference type="ChEBI" id="CHEBI:30413"/>
    </ligand>
    <ligandPart>
        <name>Fe</name>
        <dbReference type="ChEBI" id="CHEBI:18248"/>
    </ligandPart>
</feature>
<keyword evidence="8" id="KW-0560">Oxidoreductase</keyword>
<evidence type="ECO:0000256" key="12">
    <source>
        <dbReference type="PIRSR" id="PIRSR602401-1"/>
    </source>
</evidence>
<keyword evidence="5 13" id="KW-0812">Transmembrane</keyword>
<protein>
    <submittedName>
        <fullName evidence="14">Aspartate--tRNA ligase</fullName>
    </submittedName>
</protein>
<dbReference type="PRINTS" id="PR00463">
    <property type="entry name" value="EP450I"/>
</dbReference>
<comment type="cofactor">
    <cofactor evidence="1 12">
        <name>heme</name>
        <dbReference type="ChEBI" id="CHEBI:30413"/>
    </cofactor>
</comment>
<comment type="caution">
    <text evidence="14">The sequence shown here is derived from an EMBL/GenBank/DDBJ whole genome shotgun (WGS) entry which is preliminary data.</text>
</comment>
<reference evidence="15" key="1">
    <citation type="submission" date="2018-10" db="EMBL/GenBank/DDBJ databases">
        <title>FDA dAtabase for Regulatory Grade micrObial Sequences (FDA-ARGOS): Supporting development and validation of Infectious Disease Dx tests.</title>
        <authorList>
            <person name="Kerrigan L."/>
            <person name="Tallon L."/>
            <person name="Sadzewicz L."/>
            <person name="Sengamalay N."/>
            <person name="Ott S."/>
            <person name="Godinez A."/>
            <person name="Nagaraj S."/>
            <person name="Vavikolanu K."/>
            <person name="Nadendla S."/>
            <person name="George J."/>
            <person name="Sichtig H."/>
        </authorList>
    </citation>
    <scope>NUCLEOTIDE SEQUENCE [LARGE SCALE GENOMIC DNA]</scope>
    <source>
        <strain evidence="15">FDAARGOS_311</strain>
    </source>
</reference>
<dbReference type="Proteomes" id="UP000197666">
    <property type="component" value="Unassembled WGS sequence"/>
</dbReference>
<dbReference type="GO" id="GO:0020037">
    <property type="term" value="F:heme binding"/>
    <property type="evidence" value="ECO:0007669"/>
    <property type="project" value="InterPro"/>
</dbReference>
<dbReference type="PANTHER" id="PTHR24305:SF112">
    <property type="entry name" value="L-ORNITHINE-N5-MONOOXYGENASE (EUROFUNG)"/>
    <property type="match status" value="1"/>
</dbReference>
<evidence type="ECO:0000256" key="13">
    <source>
        <dbReference type="SAM" id="Phobius"/>
    </source>
</evidence>
<dbReference type="PANTHER" id="PTHR24305">
    <property type="entry name" value="CYTOCHROME P450"/>
    <property type="match status" value="1"/>
</dbReference>
<dbReference type="CDD" id="cd11061">
    <property type="entry name" value="CYP67-like"/>
    <property type="match status" value="1"/>
</dbReference>
<dbReference type="GO" id="GO:0016705">
    <property type="term" value="F:oxidoreductase activity, acting on paired donors, with incorporation or reduction of molecular oxygen"/>
    <property type="evidence" value="ECO:0007669"/>
    <property type="project" value="InterPro"/>
</dbReference>
<dbReference type="VEuPathDB" id="FungiDB:An04g02950"/>
<keyword evidence="10" id="KW-0503">Monooxygenase</keyword>
<dbReference type="VEuPathDB" id="FungiDB:ATCC64974_78870"/>
<dbReference type="SUPFAM" id="SSF48264">
    <property type="entry name" value="Cytochrome P450"/>
    <property type="match status" value="1"/>
</dbReference>
<evidence type="ECO:0000256" key="8">
    <source>
        <dbReference type="ARBA" id="ARBA00023002"/>
    </source>
</evidence>
<dbReference type="eggNOG" id="KOG0159">
    <property type="taxonomic scope" value="Eukaryota"/>
</dbReference>
<comment type="subcellular location">
    <subcellularLocation>
        <location evidence="2">Membrane</location>
    </subcellularLocation>
</comment>